<evidence type="ECO:0000256" key="6">
    <source>
        <dbReference type="ARBA" id="ARBA00023136"/>
    </source>
</evidence>
<feature type="transmembrane region" description="Helical" evidence="7">
    <location>
        <begin position="265"/>
        <end position="289"/>
    </location>
</feature>
<dbReference type="STRING" id="286727.SAMN02982917_0161"/>
<keyword evidence="2 7" id="KW-0813">Transport</keyword>
<sequence length="343" mass="37438">MLRFILHRLLVMVPTLLVVSMLIFIVINLPPGDYLSNQIAELRATGQEAGLAKAEFLRHEYALDRPLPEQYLVWIGVWPGPNGFHGLLQGDLGWSFEFNKPVAEVVGETLWFTVILNLAAVLFVYLVSFPLGALAAIRANSWVDYLAAAVGYIGLATPNFLLALILLYYGQKWLGLPIGGLVDARYENQALSWAKIGSVLEHLIVPTIVIGLSGTAAMVRRLRANLLDELGKPYVVTAKAKGVPPLRRLTRYPLRMALNPFVSDIGSLLPSLVSGSVLISVVLSLPTIGPALLEALRAQDIFLSGFILMFISLLVLVGMLVSDIALALLDPRIRLGKARKAQS</sequence>
<feature type="transmembrane region" description="Helical" evidence="7">
    <location>
        <begin position="149"/>
        <end position="170"/>
    </location>
</feature>
<dbReference type="PANTHER" id="PTHR30465">
    <property type="entry name" value="INNER MEMBRANE ABC TRANSPORTER"/>
    <property type="match status" value="1"/>
</dbReference>
<evidence type="ECO:0000256" key="7">
    <source>
        <dbReference type="RuleBase" id="RU363032"/>
    </source>
</evidence>
<dbReference type="PANTHER" id="PTHR30465:SF43">
    <property type="entry name" value="OLIGOPEPTIDE ABC TRANSPORTER, PERMEASE PROTEIN"/>
    <property type="match status" value="1"/>
</dbReference>
<feature type="transmembrane region" description="Helical" evidence="7">
    <location>
        <begin position="301"/>
        <end position="329"/>
    </location>
</feature>
<feature type="transmembrane region" description="Helical" evidence="7">
    <location>
        <begin position="110"/>
        <end position="137"/>
    </location>
</feature>
<keyword evidence="6 7" id="KW-0472">Membrane</keyword>
<evidence type="ECO:0000256" key="4">
    <source>
        <dbReference type="ARBA" id="ARBA00022692"/>
    </source>
</evidence>
<feature type="transmembrane region" description="Helical" evidence="7">
    <location>
        <begin position="190"/>
        <end position="213"/>
    </location>
</feature>
<organism evidence="9 10">
    <name type="scientific">Azospirillum oryzae</name>
    <dbReference type="NCBI Taxonomy" id="286727"/>
    <lineage>
        <taxon>Bacteria</taxon>
        <taxon>Pseudomonadati</taxon>
        <taxon>Pseudomonadota</taxon>
        <taxon>Alphaproteobacteria</taxon>
        <taxon>Rhodospirillales</taxon>
        <taxon>Azospirillaceae</taxon>
        <taxon>Azospirillum</taxon>
    </lineage>
</organism>
<dbReference type="GO" id="GO:0005886">
    <property type="term" value="C:plasma membrane"/>
    <property type="evidence" value="ECO:0007669"/>
    <property type="project" value="UniProtKB-SubCell"/>
</dbReference>
<dbReference type="AlphaFoldDB" id="A0A1X7HQN8"/>
<evidence type="ECO:0000256" key="3">
    <source>
        <dbReference type="ARBA" id="ARBA00022475"/>
    </source>
</evidence>
<dbReference type="OrthoDB" id="7834831at2"/>
<dbReference type="Pfam" id="PF00528">
    <property type="entry name" value="BPD_transp_1"/>
    <property type="match status" value="1"/>
</dbReference>
<dbReference type="InterPro" id="IPR035906">
    <property type="entry name" value="MetI-like_sf"/>
</dbReference>
<dbReference type="Gene3D" id="1.10.3720.10">
    <property type="entry name" value="MetI-like"/>
    <property type="match status" value="1"/>
</dbReference>
<accession>A0A1X7HQN8</accession>
<dbReference type="Proteomes" id="UP000192936">
    <property type="component" value="Unassembled WGS sequence"/>
</dbReference>
<dbReference type="RefSeq" id="WP_085091981.1">
    <property type="nucleotide sequence ID" value="NZ_FXAK01000010.1"/>
</dbReference>
<evidence type="ECO:0000256" key="5">
    <source>
        <dbReference type="ARBA" id="ARBA00022989"/>
    </source>
</evidence>
<dbReference type="GO" id="GO:0055085">
    <property type="term" value="P:transmembrane transport"/>
    <property type="evidence" value="ECO:0007669"/>
    <property type="project" value="InterPro"/>
</dbReference>
<evidence type="ECO:0000256" key="1">
    <source>
        <dbReference type="ARBA" id="ARBA00004651"/>
    </source>
</evidence>
<evidence type="ECO:0000256" key="2">
    <source>
        <dbReference type="ARBA" id="ARBA00022448"/>
    </source>
</evidence>
<comment type="similarity">
    <text evidence="7">Belongs to the binding-protein-dependent transport system permease family.</text>
</comment>
<keyword evidence="5 7" id="KW-1133">Transmembrane helix</keyword>
<feature type="domain" description="ABC transmembrane type-1" evidence="8">
    <location>
        <begin position="110"/>
        <end position="320"/>
    </location>
</feature>
<keyword evidence="4 7" id="KW-0812">Transmembrane</keyword>
<gene>
    <name evidence="9" type="ORF">SAMN02982917_0161</name>
</gene>
<keyword evidence="3" id="KW-1003">Cell membrane</keyword>
<evidence type="ECO:0000313" key="9">
    <source>
        <dbReference type="EMBL" id="SMF91225.1"/>
    </source>
</evidence>
<dbReference type="InterPro" id="IPR045621">
    <property type="entry name" value="BPD_transp_1_N"/>
</dbReference>
<dbReference type="EMBL" id="FXAK01000010">
    <property type="protein sequence ID" value="SMF91225.1"/>
    <property type="molecule type" value="Genomic_DNA"/>
</dbReference>
<dbReference type="Pfam" id="PF19300">
    <property type="entry name" value="BPD_transp_1_N"/>
    <property type="match status" value="1"/>
</dbReference>
<dbReference type="SUPFAM" id="SSF161098">
    <property type="entry name" value="MetI-like"/>
    <property type="match status" value="1"/>
</dbReference>
<comment type="subcellular location">
    <subcellularLocation>
        <location evidence="1 7">Cell membrane</location>
        <topology evidence="1 7">Multi-pass membrane protein</topology>
    </subcellularLocation>
</comment>
<proteinExistence type="inferred from homology"/>
<evidence type="ECO:0000259" key="8">
    <source>
        <dbReference type="PROSITE" id="PS50928"/>
    </source>
</evidence>
<dbReference type="InterPro" id="IPR000515">
    <property type="entry name" value="MetI-like"/>
</dbReference>
<feature type="transmembrane region" description="Helical" evidence="7">
    <location>
        <begin position="9"/>
        <end position="27"/>
    </location>
</feature>
<reference evidence="9 10" key="1">
    <citation type="submission" date="2017-04" db="EMBL/GenBank/DDBJ databases">
        <authorList>
            <person name="Afonso C.L."/>
            <person name="Miller P.J."/>
            <person name="Scott M.A."/>
            <person name="Spackman E."/>
            <person name="Goraichik I."/>
            <person name="Dimitrov K.M."/>
            <person name="Suarez D.L."/>
            <person name="Swayne D.E."/>
        </authorList>
    </citation>
    <scope>NUCLEOTIDE SEQUENCE [LARGE SCALE GENOMIC DNA]</scope>
    <source>
        <strain evidence="9 10">A2P</strain>
    </source>
</reference>
<dbReference type="PROSITE" id="PS50928">
    <property type="entry name" value="ABC_TM1"/>
    <property type="match status" value="1"/>
</dbReference>
<protein>
    <submittedName>
        <fullName evidence="9">Peptide/nickel transport system permease protein</fullName>
    </submittedName>
</protein>
<evidence type="ECO:0000313" key="10">
    <source>
        <dbReference type="Proteomes" id="UP000192936"/>
    </source>
</evidence>
<name>A0A1X7HQN8_9PROT</name>